<dbReference type="EMBL" id="JACEGA010000001">
    <property type="protein sequence ID" value="MBB2184447.1"/>
    <property type="molecule type" value="Genomic_DNA"/>
</dbReference>
<comment type="caution">
    <text evidence="1">The sequence shown here is derived from an EMBL/GenBank/DDBJ whole genome shotgun (WGS) entry which is preliminary data.</text>
</comment>
<evidence type="ECO:0000313" key="2">
    <source>
        <dbReference type="Proteomes" id="UP000574276"/>
    </source>
</evidence>
<organism evidence="1 2">
    <name type="scientific">Variimorphobacter saccharofermentans</name>
    <dbReference type="NCBI Taxonomy" id="2755051"/>
    <lineage>
        <taxon>Bacteria</taxon>
        <taxon>Bacillati</taxon>
        <taxon>Bacillota</taxon>
        <taxon>Clostridia</taxon>
        <taxon>Lachnospirales</taxon>
        <taxon>Lachnospiraceae</taxon>
        <taxon>Variimorphobacter</taxon>
    </lineage>
</organism>
<dbReference type="RefSeq" id="WP_228354022.1">
    <property type="nucleotide sequence ID" value="NZ_JACEGA010000001.1"/>
</dbReference>
<sequence length="281" mass="32766">MVSKRETAFEKITEIQDLVEYLKAKGRRRTVNEYLHHYTSLSTVISIFRYQTWHLSQASCMNDQLEYRNGDSAAWNNIFFSCFMGEDEESIGMWSMYGQPWERGVKLSIPKKDLVDWITSQDIEILEVNCRTKKNTDRIVDTQGQRPFLTAVAYCNSDRVLQENEKETLFCGSVTNSNFSRAAHNRQLTGYIKDIAWAYEKEIRLRLDFDNTNGLKRVALRVPDAILDKIVLTPSPLFEGELVDELQKEVNRSIIQKSSLFYNKFQLKSDCINCKLVQYSY</sequence>
<evidence type="ECO:0000313" key="1">
    <source>
        <dbReference type="EMBL" id="MBB2184447.1"/>
    </source>
</evidence>
<dbReference type="Proteomes" id="UP000574276">
    <property type="component" value="Unassembled WGS sequence"/>
</dbReference>
<dbReference type="AlphaFoldDB" id="A0A839K526"/>
<reference evidence="1 2" key="1">
    <citation type="submission" date="2020-07" db="EMBL/GenBank/DDBJ databases">
        <title>Characterization and genome sequencing of isolate MD1, a novel member within the family Lachnospiraceae.</title>
        <authorList>
            <person name="Rettenmaier R."/>
            <person name="Di Bello L."/>
            <person name="Zinser C."/>
            <person name="Scheitz K."/>
            <person name="Liebl W."/>
            <person name="Zverlov V."/>
        </authorList>
    </citation>
    <scope>NUCLEOTIDE SEQUENCE [LARGE SCALE GENOMIC DNA]</scope>
    <source>
        <strain evidence="1 2">MD1</strain>
    </source>
</reference>
<accession>A0A839K526</accession>
<keyword evidence="2" id="KW-1185">Reference proteome</keyword>
<protein>
    <submittedName>
        <fullName evidence="1">DUF2971 domain-containing protein</fullName>
    </submittedName>
</protein>
<dbReference type="InterPro" id="IPR021352">
    <property type="entry name" value="DUF2971"/>
</dbReference>
<gene>
    <name evidence="1" type="ORF">H0486_16320</name>
</gene>
<name>A0A839K526_9FIRM</name>
<proteinExistence type="predicted"/>
<dbReference type="Pfam" id="PF11185">
    <property type="entry name" value="DUF2971"/>
    <property type="match status" value="1"/>
</dbReference>